<evidence type="ECO:0000256" key="8">
    <source>
        <dbReference type="ARBA" id="ARBA00022777"/>
    </source>
</evidence>
<reference evidence="24 25" key="1">
    <citation type="submission" date="2024-09" db="EMBL/GenBank/DDBJ databases">
        <title>A chromosome-level genome assembly of Gray's grenadier anchovy, Coilia grayii.</title>
        <authorList>
            <person name="Fu Z."/>
        </authorList>
    </citation>
    <scope>NUCLEOTIDE SEQUENCE [LARGE SCALE GENOMIC DNA]</scope>
    <source>
        <strain evidence="24">G4</strain>
        <tissue evidence="24">Muscle</tissue>
    </source>
</reference>
<comment type="catalytic activity">
    <reaction evidence="17">
        <text>L-tyrosyl-[protein] + ATP = O-phospho-L-tyrosyl-[protein] + ADP + H(+)</text>
        <dbReference type="Rhea" id="RHEA:10596"/>
        <dbReference type="Rhea" id="RHEA-COMP:10136"/>
        <dbReference type="Rhea" id="RHEA-COMP:20101"/>
        <dbReference type="ChEBI" id="CHEBI:15378"/>
        <dbReference type="ChEBI" id="CHEBI:30616"/>
        <dbReference type="ChEBI" id="CHEBI:46858"/>
        <dbReference type="ChEBI" id="CHEBI:61978"/>
        <dbReference type="ChEBI" id="CHEBI:456216"/>
        <dbReference type="EC" id="2.7.10.1"/>
    </reaction>
</comment>
<dbReference type="InterPro" id="IPR001824">
    <property type="entry name" value="Tyr_kinase_rcpt_3_CS"/>
</dbReference>
<dbReference type="Pfam" id="PF07714">
    <property type="entry name" value="PK_Tyr_Ser-Thr"/>
    <property type="match status" value="1"/>
</dbReference>
<keyword evidence="3" id="KW-1003">Cell membrane</keyword>
<evidence type="ECO:0000256" key="21">
    <source>
        <dbReference type="SAM" id="Phobius"/>
    </source>
</evidence>
<feature type="region of interest" description="Disordered" evidence="20">
    <location>
        <begin position="848"/>
        <end position="879"/>
    </location>
</feature>
<dbReference type="GO" id="GO:0005524">
    <property type="term" value="F:ATP binding"/>
    <property type="evidence" value="ECO:0007669"/>
    <property type="project" value="UniProtKB-UniRule"/>
</dbReference>
<comment type="similarity">
    <text evidence="19">Belongs to the protein kinase superfamily. Tyr protein kinase family. CSF-1/PDGF receptor subfamily.</text>
</comment>
<evidence type="ECO:0000256" key="3">
    <source>
        <dbReference type="ARBA" id="ARBA00022475"/>
    </source>
</evidence>
<feature type="domain" description="Ig-like" evidence="23">
    <location>
        <begin position="7"/>
        <end position="90"/>
    </location>
</feature>
<keyword evidence="7 18" id="KW-0547">Nucleotide-binding</keyword>
<dbReference type="InterPro" id="IPR020635">
    <property type="entry name" value="Tyr_kinase_cat_dom"/>
</dbReference>
<keyword evidence="16" id="KW-0325">Glycoprotein</keyword>
<keyword evidence="12 21" id="KW-0472">Membrane</keyword>
<dbReference type="EC" id="2.7.10.1" evidence="2"/>
<evidence type="ECO:0000256" key="4">
    <source>
        <dbReference type="ARBA" id="ARBA00022553"/>
    </source>
</evidence>
<keyword evidence="11 21" id="KW-1133">Transmembrane helix</keyword>
<evidence type="ECO:0000256" key="5">
    <source>
        <dbReference type="ARBA" id="ARBA00022679"/>
    </source>
</evidence>
<organism evidence="24 25">
    <name type="scientific">Coilia grayii</name>
    <name type="common">Gray's grenadier anchovy</name>
    <dbReference type="NCBI Taxonomy" id="363190"/>
    <lineage>
        <taxon>Eukaryota</taxon>
        <taxon>Metazoa</taxon>
        <taxon>Chordata</taxon>
        <taxon>Craniata</taxon>
        <taxon>Vertebrata</taxon>
        <taxon>Euteleostomi</taxon>
        <taxon>Actinopterygii</taxon>
        <taxon>Neopterygii</taxon>
        <taxon>Teleostei</taxon>
        <taxon>Clupei</taxon>
        <taxon>Clupeiformes</taxon>
        <taxon>Clupeoidei</taxon>
        <taxon>Engraulidae</taxon>
        <taxon>Coilinae</taxon>
        <taxon>Coilia</taxon>
    </lineage>
</organism>
<dbReference type="Gene3D" id="3.30.200.20">
    <property type="entry name" value="Phosphorylase Kinase, domain 1"/>
    <property type="match status" value="1"/>
</dbReference>
<dbReference type="EMBL" id="JBHFQA010000016">
    <property type="protein sequence ID" value="KAL2085205.1"/>
    <property type="molecule type" value="Genomic_DNA"/>
</dbReference>
<feature type="binding site" evidence="18">
    <location>
        <position position="497"/>
    </location>
    <ligand>
        <name>ATP</name>
        <dbReference type="ChEBI" id="CHEBI:30616"/>
    </ligand>
</feature>
<dbReference type="GO" id="GO:0004714">
    <property type="term" value="F:transmembrane receptor protein tyrosine kinase activity"/>
    <property type="evidence" value="ECO:0007669"/>
    <property type="project" value="UniProtKB-EC"/>
</dbReference>
<dbReference type="InterPro" id="IPR050122">
    <property type="entry name" value="RTK"/>
</dbReference>
<feature type="compositionally biased region" description="Polar residues" evidence="20">
    <location>
        <begin position="866"/>
        <end position="879"/>
    </location>
</feature>
<dbReference type="SMART" id="SM00219">
    <property type="entry name" value="TyrKc"/>
    <property type="match status" value="1"/>
</dbReference>
<keyword evidence="4" id="KW-0597">Phosphoprotein</keyword>
<evidence type="ECO:0000256" key="12">
    <source>
        <dbReference type="ARBA" id="ARBA00023136"/>
    </source>
</evidence>
<evidence type="ECO:0000256" key="13">
    <source>
        <dbReference type="ARBA" id="ARBA00023137"/>
    </source>
</evidence>
<feature type="domain" description="Protein kinase" evidence="22">
    <location>
        <begin position="463"/>
        <end position="816"/>
    </location>
</feature>
<dbReference type="GO" id="GO:0005886">
    <property type="term" value="C:plasma membrane"/>
    <property type="evidence" value="ECO:0007669"/>
    <property type="project" value="UniProtKB-SubCell"/>
</dbReference>
<dbReference type="PROSITE" id="PS50835">
    <property type="entry name" value="IG_LIKE"/>
    <property type="match status" value="2"/>
</dbReference>
<dbReference type="Gene3D" id="2.60.40.10">
    <property type="entry name" value="Immunoglobulins"/>
    <property type="match status" value="2"/>
</dbReference>
<dbReference type="PANTHER" id="PTHR24416:SF356">
    <property type="entry name" value="RECEPTOR-TYPE TYROSINE-PROTEIN KINASE FLT3"/>
    <property type="match status" value="1"/>
</dbReference>
<keyword evidence="10" id="KW-0832">Ubl conjugation</keyword>
<dbReference type="InterPro" id="IPR008266">
    <property type="entry name" value="Tyr_kinase_AS"/>
</dbReference>
<evidence type="ECO:0000259" key="22">
    <source>
        <dbReference type="PROSITE" id="PS50011"/>
    </source>
</evidence>
<keyword evidence="13" id="KW-0829">Tyrosine-protein kinase</keyword>
<keyword evidence="25" id="KW-1185">Reference proteome</keyword>
<dbReference type="InterPro" id="IPR001245">
    <property type="entry name" value="Ser-Thr/Tyr_kinase_cat_dom"/>
</dbReference>
<evidence type="ECO:0000256" key="19">
    <source>
        <dbReference type="RuleBase" id="RU000311"/>
    </source>
</evidence>
<dbReference type="FunFam" id="3.30.200.20:FF:000366">
    <property type="entry name" value="receptor-type tyrosine-protein kinase FLT3"/>
    <property type="match status" value="1"/>
</dbReference>
<evidence type="ECO:0000256" key="6">
    <source>
        <dbReference type="ARBA" id="ARBA00022692"/>
    </source>
</evidence>
<keyword evidence="14" id="KW-1015">Disulfide bond</keyword>
<sequence length="879" mass="99881">MRRPSTPDLSVVKGEKGYAEDFVCRSEGHPDPQIRWYKAAVTGHARHTPPVQYENTQSMKNGNRMESKLSSYDLREVMCCASNSLGQECSLLHNYDLDSSWPSPPIQAFTGRTLLLRCKSEDPTSTFDWYFNGSKAEHFSRLTGTGTGRFQYLYMNVSDSLAGAEFSCKGENNKVKTAKINVLEKGYITLLKLNEVNTIRANETSSFYFNATVDSLPLADCQWITPSGERLRCQGEENQGEGRSTYKLHHQEPGAYQLQLENRFTRVIKNMSLCVADKPALQLSVHGDSVNCVTSSPQPWNLTWKSCQQSPYDCQNSSLWEEWVPPGPPELSQSQQYCHDKIVSSMPSKDLQGHLLRCCLGNLVGKQCSEQIFIESRIIGQPIVSVNNNQQNSRFLLGVIAMLVMIVLLVTMSCLYFMRKKKPVYQSQLQMLQMVGPCDNDYIYIDFKDFKYDQKWEFPRENLELGKELGAGAFGRVVQATAYGITKPGVSMQVAVKMLKDKHQTVEREALMSELKMLSYIGPHVNIVNLLGACTCLSGPPYLIFQFCCNGDLLNYLKNNRERFHKCLTDAITKDRFTSLYHNFENKQNSDYQHPKSAYVSMYSAKDQESVALLHLSPPTDDISEAPVGSCHMEETLDELDDLQEDDDLKLLTFGDLLSFSYQVAKGMEFLSSKNCIHRDLAARNILVTQGRLLKIGDFGLARDIDNDSNYVVRGNVRLPVKWMAPESLFKGMYTMESDVWAYGILLWEIFSLGVTPYPGMKVDSHFYSLIERGFQMEQPYYASELVYQVMRRCWALEPRDRPCFSKLVVFMENALADMEEKIYLNVSEQNNNSSLYQNLTEVSEEPAGYQTVHSEGMTTERRAQSSDASDTENFNDSF</sequence>
<dbReference type="Gene3D" id="1.10.510.10">
    <property type="entry name" value="Transferase(Phosphotransferase) domain 1"/>
    <property type="match status" value="1"/>
</dbReference>
<dbReference type="PROSITE" id="PS00240">
    <property type="entry name" value="RECEPTOR_TYR_KIN_III"/>
    <property type="match status" value="1"/>
</dbReference>
<dbReference type="PROSITE" id="PS50011">
    <property type="entry name" value="PROTEIN_KINASE_DOM"/>
    <property type="match status" value="1"/>
</dbReference>
<evidence type="ECO:0000256" key="1">
    <source>
        <dbReference type="ARBA" id="ARBA00004251"/>
    </source>
</evidence>
<keyword evidence="6 19" id="KW-0812">Transmembrane</keyword>
<evidence type="ECO:0000256" key="16">
    <source>
        <dbReference type="ARBA" id="ARBA00023180"/>
    </source>
</evidence>
<dbReference type="InterPro" id="IPR017441">
    <property type="entry name" value="Protein_kinase_ATP_BS"/>
</dbReference>
<feature type="transmembrane region" description="Helical" evidence="21">
    <location>
        <begin position="395"/>
        <end position="418"/>
    </location>
</feature>
<keyword evidence="19" id="KW-0393">Immunoglobulin domain</keyword>
<dbReference type="AlphaFoldDB" id="A0ABD1JDH8"/>
<gene>
    <name evidence="24" type="ORF">ACEWY4_018525</name>
</gene>
<evidence type="ECO:0000256" key="20">
    <source>
        <dbReference type="SAM" id="MobiDB-lite"/>
    </source>
</evidence>
<name>A0ABD1JDH8_9TELE</name>
<proteinExistence type="inferred from homology"/>
<dbReference type="InterPro" id="IPR007110">
    <property type="entry name" value="Ig-like_dom"/>
</dbReference>
<dbReference type="InterPro" id="IPR011009">
    <property type="entry name" value="Kinase-like_dom_sf"/>
</dbReference>
<dbReference type="SUPFAM" id="SSF48726">
    <property type="entry name" value="Immunoglobulin"/>
    <property type="match status" value="1"/>
</dbReference>
<evidence type="ECO:0000313" key="25">
    <source>
        <dbReference type="Proteomes" id="UP001591681"/>
    </source>
</evidence>
<evidence type="ECO:0000256" key="18">
    <source>
        <dbReference type="PROSITE-ProRule" id="PRU10141"/>
    </source>
</evidence>
<evidence type="ECO:0000313" key="24">
    <source>
        <dbReference type="EMBL" id="KAL2085205.1"/>
    </source>
</evidence>
<dbReference type="Proteomes" id="UP001591681">
    <property type="component" value="Unassembled WGS sequence"/>
</dbReference>
<evidence type="ECO:0000256" key="9">
    <source>
        <dbReference type="ARBA" id="ARBA00022840"/>
    </source>
</evidence>
<comment type="subcellular location">
    <subcellularLocation>
        <location evidence="1">Cell membrane</location>
        <topology evidence="1">Single-pass type I membrane protein</topology>
    </subcellularLocation>
    <subcellularLocation>
        <location evidence="19">Membrane</location>
        <topology evidence="19">Single-pass type I membrane protein</topology>
    </subcellularLocation>
</comment>
<keyword evidence="8" id="KW-0418">Kinase</keyword>
<dbReference type="InterPro" id="IPR013783">
    <property type="entry name" value="Ig-like_fold"/>
</dbReference>
<dbReference type="PROSITE" id="PS00107">
    <property type="entry name" value="PROTEIN_KINASE_ATP"/>
    <property type="match status" value="1"/>
</dbReference>
<comment type="caution">
    <text evidence="24">The sequence shown here is derived from an EMBL/GenBank/DDBJ whole genome shotgun (WGS) entry which is preliminary data.</text>
</comment>
<evidence type="ECO:0000256" key="15">
    <source>
        <dbReference type="ARBA" id="ARBA00023170"/>
    </source>
</evidence>
<evidence type="ECO:0000256" key="2">
    <source>
        <dbReference type="ARBA" id="ARBA00011902"/>
    </source>
</evidence>
<dbReference type="FunFam" id="1.10.510.10:FF:000140">
    <property type="entry name" value="Platelet-derived growth factor receptor beta"/>
    <property type="match status" value="1"/>
</dbReference>
<protein>
    <recommendedName>
        <fullName evidence="2">receptor protein-tyrosine kinase</fullName>
        <ecNumber evidence="2">2.7.10.1</ecNumber>
    </recommendedName>
</protein>
<keyword evidence="15 19" id="KW-0675">Receptor</keyword>
<evidence type="ECO:0000256" key="10">
    <source>
        <dbReference type="ARBA" id="ARBA00022843"/>
    </source>
</evidence>
<evidence type="ECO:0000256" key="14">
    <source>
        <dbReference type="ARBA" id="ARBA00023157"/>
    </source>
</evidence>
<evidence type="ECO:0000256" key="11">
    <source>
        <dbReference type="ARBA" id="ARBA00022989"/>
    </source>
</evidence>
<dbReference type="SUPFAM" id="SSF56112">
    <property type="entry name" value="Protein kinase-like (PK-like)"/>
    <property type="match status" value="1"/>
</dbReference>
<keyword evidence="5" id="KW-0808">Transferase</keyword>
<evidence type="ECO:0000256" key="7">
    <source>
        <dbReference type="ARBA" id="ARBA00022741"/>
    </source>
</evidence>
<dbReference type="PROSITE" id="PS00109">
    <property type="entry name" value="PROTEIN_KINASE_TYR"/>
    <property type="match status" value="1"/>
</dbReference>
<keyword evidence="9 18" id="KW-0067">ATP-binding</keyword>
<evidence type="ECO:0000256" key="17">
    <source>
        <dbReference type="ARBA" id="ARBA00051243"/>
    </source>
</evidence>
<evidence type="ECO:0000259" key="23">
    <source>
        <dbReference type="PROSITE" id="PS50835"/>
    </source>
</evidence>
<feature type="domain" description="Ig-like" evidence="23">
    <location>
        <begin position="111"/>
        <end position="181"/>
    </location>
</feature>
<dbReference type="InterPro" id="IPR000719">
    <property type="entry name" value="Prot_kinase_dom"/>
</dbReference>
<accession>A0ABD1JDH8</accession>
<dbReference type="InterPro" id="IPR036179">
    <property type="entry name" value="Ig-like_dom_sf"/>
</dbReference>
<dbReference type="PANTHER" id="PTHR24416">
    <property type="entry name" value="TYROSINE-PROTEIN KINASE RECEPTOR"/>
    <property type="match status" value="1"/>
</dbReference>